<sequence>MKQKYLTRFLIISLLFILFSCNSENKVLQREDLFILPMGYMADELNYFLKPDSQLPGSSDLFINDGRVFLSSSNAGKIMELNSYGDLLGFYYNPTINPEPAQYITEEKENPVMVKKWNFRGIEHLAVTDEYLLVADRVDENQSKMENKILHNRIVLRFNHKGEFIDYLGQEGIQGAPFAFIQGLEVTDSGEIVVMTRQGQNQLVYWYSQKGELLYKIILDKQNLPIMEEDGWSPGVPESIKPDRQEHKLYIKMDYFPLIDSPDLKSVSRLYTLDLTEERYTGYFTIANLEVELNGQKMDGIYEYLGITSSGLHFFLGSDFSGRYYLIFMDQTGAVKVSRVMFIQDSGILFRRFFLSAEGLLAGIFYEENGARVSWWRTDKIAEKYAQ</sequence>
<dbReference type="InterPro" id="IPR011042">
    <property type="entry name" value="6-blade_b-propeller_TolB-like"/>
</dbReference>
<dbReference type="SUPFAM" id="SSF63825">
    <property type="entry name" value="YWTD domain"/>
    <property type="match status" value="1"/>
</dbReference>
<evidence type="ECO:0000313" key="2">
    <source>
        <dbReference type="Proteomes" id="UP000324209"/>
    </source>
</evidence>
<dbReference type="KEGG" id="ock:EXM22_03900"/>
<dbReference type="PROSITE" id="PS51257">
    <property type="entry name" value="PROKAR_LIPOPROTEIN"/>
    <property type="match status" value="1"/>
</dbReference>
<evidence type="ECO:0008006" key="3">
    <source>
        <dbReference type="Google" id="ProtNLM"/>
    </source>
</evidence>
<dbReference type="Gene3D" id="2.120.10.30">
    <property type="entry name" value="TolB, C-terminal domain"/>
    <property type="match status" value="1"/>
</dbReference>
<dbReference type="EMBL" id="CP036150">
    <property type="protein sequence ID" value="QEN07172.1"/>
    <property type="molecule type" value="Genomic_DNA"/>
</dbReference>
<dbReference type="InterPro" id="IPR058072">
    <property type="entry name" value="LIC12708-like"/>
</dbReference>
<dbReference type="NCBIfam" id="NF047780">
    <property type="entry name" value="LIC12708_fam"/>
    <property type="match status" value="1"/>
</dbReference>
<keyword evidence="2" id="KW-1185">Reference proteome</keyword>
<dbReference type="OrthoDB" id="350103at2"/>
<accession>A0A5C1QLY7</accession>
<dbReference type="RefSeq" id="WP_149485254.1">
    <property type="nucleotide sequence ID" value="NZ_CP036150.1"/>
</dbReference>
<reference evidence="1 2" key="1">
    <citation type="submission" date="2019-02" db="EMBL/GenBank/DDBJ databases">
        <title>Complete Genome Sequence and Methylome Analysis of free living Spirochaetas.</title>
        <authorList>
            <person name="Fomenkov A."/>
            <person name="Dubinina G."/>
            <person name="Leshcheva N."/>
            <person name="Mikheeva N."/>
            <person name="Grabovich M."/>
            <person name="Vincze T."/>
            <person name="Roberts R.J."/>
        </authorList>
    </citation>
    <scope>NUCLEOTIDE SEQUENCE [LARGE SCALE GENOMIC DNA]</scope>
    <source>
        <strain evidence="1 2">K2</strain>
    </source>
</reference>
<gene>
    <name evidence="1" type="ORF">EXM22_03900</name>
</gene>
<proteinExistence type="predicted"/>
<dbReference type="Proteomes" id="UP000324209">
    <property type="component" value="Chromosome"/>
</dbReference>
<organism evidence="1 2">
    <name type="scientific">Oceanispirochaeta crateris</name>
    <dbReference type="NCBI Taxonomy" id="2518645"/>
    <lineage>
        <taxon>Bacteria</taxon>
        <taxon>Pseudomonadati</taxon>
        <taxon>Spirochaetota</taxon>
        <taxon>Spirochaetia</taxon>
        <taxon>Spirochaetales</taxon>
        <taxon>Spirochaetaceae</taxon>
        <taxon>Oceanispirochaeta</taxon>
    </lineage>
</organism>
<protein>
    <recommendedName>
        <fullName evidence="3">6-bladed beta-propeller</fullName>
    </recommendedName>
</protein>
<dbReference type="AlphaFoldDB" id="A0A5C1QLY7"/>
<name>A0A5C1QLY7_9SPIO</name>
<evidence type="ECO:0000313" key="1">
    <source>
        <dbReference type="EMBL" id="QEN07172.1"/>
    </source>
</evidence>